<dbReference type="Gene3D" id="3.40.50.300">
    <property type="entry name" value="P-loop containing nucleotide triphosphate hydrolases"/>
    <property type="match status" value="2"/>
</dbReference>
<keyword evidence="3" id="KW-0547">Nucleotide-binding</keyword>
<evidence type="ECO:0000313" key="8">
    <source>
        <dbReference type="Proteomes" id="UP000703315"/>
    </source>
</evidence>
<accession>A0A921K8N9</accession>
<evidence type="ECO:0000256" key="4">
    <source>
        <dbReference type="ARBA" id="ARBA00022840"/>
    </source>
</evidence>
<feature type="compositionally biased region" description="Low complexity" evidence="5">
    <location>
        <begin position="268"/>
        <end position="285"/>
    </location>
</feature>
<dbReference type="InterPro" id="IPR027417">
    <property type="entry name" value="P-loop_NTPase"/>
</dbReference>
<proteinExistence type="inferred from homology"/>
<dbReference type="SUPFAM" id="SSF52540">
    <property type="entry name" value="P-loop containing nucleoside triphosphate hydrolases"/>
    <property type="match status" value="2"/>
</dbReference>
<name>A0A921K8N9_9MICC</name>
<dbReference type="PANTHER" id="PTHR43776">
    <property type="entry name" value="TRANSPORT ATP-BINDING PROTEIN"/>
    <property type="match status" value="1"/>
</dbReference>
<feature type="domain" description="ABC transporter" evidence="6">
    <location>
        <begin position="297"/>
        <end position="536"/>
    </location>
</feature>
<dbReference type="Proteomes" id="UP000703315">
    <property type="component" value="Unassembled WGS sequence"/>
</dbReference>
<keyword evidence="4 7" id="KW-0067">ATP-binding</keyword>
<comment type="caution">
    <text evidence="7">The sequence shown here is derived from an EMBL/GenBank/DDBJ whole genome shotgun (WGS) entry which is preliminary data.</text>
</comment>
<evidence type="ECO:0000259" key="6">
    <source>
        <dbReference type="PROSITE" id="PS50893"/>
    </source>
</evidence>
<dbReference type="InterPro" id="IPR003439">
    <property type="entry name" value="ABC_transporter-like_ATP-bd"/>
</dbReference>
<evidence type="ECO:0000256" key="1">
    <source>
        <dbReference type="ARBA" id="ARBA00005417"/>
    </source>
</evidence>
<dbReference type="InterPro" id="IPR003593">
    <property type="entry name" value="AAA+_ATPase"/>
</dbReference>
<evidence type="ECO:0000256" key="3">
    <source>
        <dbReference type="ARBA" id="ARBA00022741"/>
    </source>
</evidence>
<evidence type="ECO:0000256" key="2">
    <source>
        <dbReference type="ARBA" id="ARBA00022448"/>
    </source>
</evidence>
<dbReference type="SMART" id="SM00382">
    <property type="entry name" value="AAA"/>
    <property type="match status" value="2"/>
</dbReference>
<dbReference type="InterPro" id="IPR050319">
    <property type="entry name" value="ABC_transp_ATP-bind"/>
</dbReference>
<dbReference type="InterPro" id="IPR013563">
    <property type="entry name" value="Oligopep_ABC_C"/>
</dbReference>
<feature type="domain" description="ABC transporter" evidence="6">
    <location>
        <begin position="8"/>
        <end position="262"/>
    </location>
</feature>
<evidence type="ECO:0000313" key="7">
    <source>
        <dbReference type="EMBL" id="HJF14169.1"/>
    </source>
</evidence>
<dbReference type="EMBL" id="DYXC01000064">
    <property type="protein sequence ID" value="HJF14169.1"/>
    <property type="molecule type" value="Genomic_DNA"/>
</dbReference>
<sequence>MQPRSPVLDIRNLSVIAEDSTPVLHKVHVELCRGEMLGLVGQTGAGKTTVGLACLAYFRRGVDVVSGSLMLNPVDGTEPVELLDLDTQTIRSLRGRRIAYVPSSPSTALNPAMRVGEHLLEVFTTHNDGTTHTNRRELVAQVLSNVGLPADDGFQRRWPHELAGDQPQRLVLAMAFALTPDVVVFDEPTHGLDSVAQHRVVETIRNLSLTHNIAGLYLTRDSGIAASIGHRIAVMHNGEIVETTTPDRALTAPEHPITRSLFAAVPDPTAQPSATPAPLTASTTQHDTKAGDGEYLLALEDLSVSRRQRKVLRGITLSIAPGECTFVFGETGAGKTTLAQAIAGLLPGHHGAVKLHGRTLAPRIRRRSSADRLDVQYLSGSPTGLLNPHRAIGESLSVPVATAGSAPTDQHRRIVEEALETVGLEAACYERYPAEVSTEQLQRAAIARALVAGPSLLVCDDITEALDTTAQAALIALVNSLRQSHRLTILFLAGDIQWARHVATRIAVLYQGHIIEYGTVDDVFTNPTNDYTRALLTNGTASAGPIVVGE</sequence>
<reference evidence="7" key="1">
    <citation type="journal article" date="2021" name="PeerJ">
        <title>Extensive microbial diversity within the chicken gut microbiome revealed by metagenomics and culture.</title>
        <authorList>
            <person name="Gilroy R."/>
            <person name="Ravi A."/>
            <person name="Getino M."/>
            <person name="Pursley I."/>
            <person name="Horton D.L."/>
            <person name="Alikhan N.F."/>
            <person name="Baker D."/>
            <person name="Gharbi K."/>
            <person name="Hall N."/>
            <person name="Watson M."/>
            <person name="Adriaenssens E.M."/>
            <person name="Foster-Nyarko E."/>
            <person name="Jarju S."/>
            <person name="Secka A."/>
            <person name="Antonio M."/>
            <person name="Oren A."/>
            <person name="Chaudhuri R.R."/>
            <person name="La Ragione R."/>
            <person name="Hildebrand F."/>
            <person name="Pallen M.J."/>
        </authorList>
    </citation>
    <scope>NUCLEOTIDE SEQUENCE</scope>
    <source>
        <strain evidence="7">ChiHjej13B12-14962</strain>
    </source>
</reference>
<dbReference type="AlphaFoldDB" id="A0A921K8N9"/>
<keyword evidence="2" id="KW-0813">Transport</keyword>
<dbReference type="Pfam" id="PF08352">
    <property type="entry name" value="oligo_HPY"/>
    <property type="match status" value="1"/>
</dbReference>
<dbReference type="GO" id="GO:0005524">
    <property type="term" value="F:ATP binding"/>
    <property type="evidence" value="ECO:0007669"/>
    <property type="project" value="UniProtKB-KW"/>
</dbReference>
<dbReference type="GO" id="GO:0015833">
    <property type="term" value="P:peptide transport"/>
    <property type="evidence" value="ECO:0007669"/>
    <property type="project" value="InterPro"/>
</dbReference>
<dbReference type="PROSITE" id="PS50893">
    <property type="entry name" value="ABC_TRANSPORTER_2"/>
    <property type="match status" value="2"/>
</dbReference>
<gene>
    <name evidence="7" type="ORF">K8V32_05100</name>
</gene>
<evidence type="ECO:0000256" key="5">
    <source>
        <dbReference type="SAM" id="MobiDB-lite"/>
    </source>
</evidence>
<dbReference type="GO" id="GO:0055085">
    <property type="term" value="P:transmembrane transport"/>
    <property type="evidence" value="ECO:0007669"/>
    <property type="project" value="UniProtKB-ARBA"/>
</dbReference>
<feature type="region of interest" description="Disordered" evidence="5">
    <location>
        <begin position="266"/>
        <end position="287"/>
    </location>
</feature>
<dbReference type="RefSeq" id="WP_303903876.1">
    <property type="nucleotide sequence ID" value="NZ_DYXC01000064.1"/>
</dbReference>
<reference evidence="7" key="2">
    <citation type="submission" date="2021-09" db="EMBL/GenBank/DDBJ databases">
        <authorList>
            <person name="Gilroy R."/>
        </authorList>
    </citation>
    <scope>NUCLEOTIDE SEQUENCE</scope>
    <source>
        <strain evidence="7">ChiHjej13B12-14962</strain>
    </source>
</reference>
<organism evidence="7 8">
    <name type="scientific">Enteractinococcus helveticum</name>
    <dbReference type="NCBI Taxonomy" id="1837282"/>
    <lineage>
        <taxon>Bacteria</taxon>
        <taxon>Bacillati</taxon>
        <taxon>Actinomycetota</taxon>
        <taxon>Actinomycetes</taxon>
        <taxon>Micrococcales</taxon>
        <taxon>Micrococcaceae</taxon>
    </lineage>
</organism>
<dbReference type="PANTHER" id="PTHR43776:SF7">
    <property type="entry name" value="D,D-DIPEPTIDE TRANSPORT ATP-BINDING PROTEIN DDPF-RELATED"/>
    <property type="match status" value="1"/>
</dbReference>
<dbReference type="Pfam" id="PF00005">
    <property type="entry name" value="ABC_tran"/>
    <property type="match status" value="2"/>
</dbReference>
<comment type="similarity">
    <text evidence="1">Belongs to the ABC transporter superfamily.</text>
</comment>
<protein>
    <submittedName>
        <fullName evidence="7">ATP-binding cassette domain-containing protein</fullName>
    </submittedName>
</protein>
<dbReference type="GO" id="GO:0016887">
    <property type="term" value="F:ATP hydrolysis activity"/>
    <property type="evidence" value="ECO:0007669"/>
    <property type="project" value="InterPro"/>
</dbReference>